<organism evidence="1">
    <name type="scientific">Sylvanvirus sp</name>
    <dbReference type="NCBI Taxonomy" id="2487774"/>
    <lineage>
        <taxon>Viruses</taxon>
    </lineage>
</organism>
<dbReference type="EMBL" id="MK072509">
    <property type="protein sequence ID" value="AYV86562.1"/>
    <property type="molecule type" value="Genomic_DNA"/>
</dbReference>
<accession>A0A3G5AH76</accession>
<name>A0A3G5AH76_9VIRU</name>
<sequence>MSNACESSYKKSIHPFPAKENSVNINKKNNNYLLLIGKQWIWNTNLRSGTWIWNDFKAVSHVLQCSKSLYKDRKLRSLNRTQRVIYRFLVWYPWKIITTDRVRRRPPLWLSVPMKTKVHVSYSPNDEKELQPTVVRVKWLIRRSGAYKFKENVVVNASYVDIVFLIHGESITVNGDNIEINFDDSKIPNDVRKQSIVPHMAFCAFGILDCRRVIVSNLNLLGHRQMSSGIFAWGDDSINYEDRNEFRQCTVRNFRGPGFDGYTITSQYV</sequence>
<gene>
    <name evidence="1" type="ORF">Sylvanvirus3_16</name>
</gene>
<proteinExistence type="predicted"/>
<evidence type="ECO:0000313" key="1">
    <source>
        <dbReference type="EMBL" id="AYV86562.1"/>
    </source>
</evidence>
<reference evidence="1" key="1">
    <citation type="submission" date="2018-10" db="EMBL/GenBank/DDBJ databases">
        <title>Hidden diversity of soil giant viruses.</title>
        <authorList>
            <person name="Schulz F."/>
            <person name="Alteio L."/>
            <person name="Goudeau D."/>
            <person name="Ryan E.M."/>
            <person name="Malmstrom R.R."/>
            <person name="Blanchard J."/>
            <person name="Woyke T."/>
        </authorList>
    </citation>
    <scope>NUCLEOTIDE SEQUENCE</scope>
    <source>
        <strain evidence="1">SYV1</strain>
    </source>
</reference>
<protein>
    <submittedName>
        <fullName evidence="1">Uncharacterized protein</fullName>
    </submittedName>
</protein>